<accession>A0A9X2E7Y9</accession>
<sequence>MSSSRTATVTMSRAEYERCVHRGLAGPAPMIEDSAVITRWRADHPDWRGRYWAYTETDDGVLRLRPLNVARTTRSQAAA</sequence>
<proteinExistence type="predicted"/>
<evidence type="ECO:0000313" key="1">
    <source>
        <dbReference type="EMBL" id="MCM6774525.1"/>
    </source>
</evidence>
<gene>
    <name evidence="1" type="ORF">NDR86_13675</name>
</gene>
<reference evidence="1" key="1">
    <citation type="submission" date="2022-06" db="EMBL/GenBank/DDBJ databases">
        <title>Novel species in genus nocardia.</title>
        <authorList>
            <person name="Li F."/>
        </authorList>
    </citation>
    <scope>NUCLEOTIDE SEQUENCE</scope>
    <source>
        <strain evidence="1">CDC141</strain>
    </source>
</reference>
<evidence type="ECO:0000313" key="2">
    <source>
        <dbReference type="Proteomes" id="UP001139157"/>
    </source>
</evidence>
<dbReference type="RefSeq" id="WP_251912202.1">
    <property type="nucleotide sequence ID" value="NZ_JAMRXG010000005.1"/>
</dbReference>
<organism evidence="1 2">
    <name type="scientific">Nocardia pulmonis</name>
    <dbReference type="NCBI Taxonomy" id="2951408"/>
    <lineage>
        <taxon>Bacteria</taxon>
        <taxon>Bacillati</taxon>
        <taxon>Actinomycetota</taxon>
        <taxon>Actinomycetes</taxon>
        <taxon>Mycobacteriales</taxon>
        <taxon>Nocardiaceae</taxon>
        <taxon>Nocardia</taxon>
    </lineage>
</organism>
<comment type="caution">
    <text evidence="1">The sequence shown here is derived from an EMBL/GenBank/DDBJ whole genome shotgun (WGS) entry which is preliminary data.</text>
</comment>
<name>A0A9X2E7Y9_9NOCA</name>
<protein>
    <submittedName>
        <fullName evidence="1">Uncharacterized protein</fullName>
    </submittedName>
</protein>
<dbReference type="AlphaFoldDB" id="A0A9X2E7Y9"/>
<dbReference type="Proteomes" id="UP001139157">
    <property type="component" value="Unassembled WGS sequence"/>
</dbReference>
<dbReference type="EMBL" id="JAMRXG010000005">
    <property type="protein sequence ID" value="MCM6774525.1"/>
    <property type="molecule type" value="Genomic_DNA"/>
</dbReference>
<keyword evidence="2" id="KW-1185">Reference proteome</keyword>